<evidence type="ECO:0000313" key="7">
    <source>
        <dbReference type="Proteomes" id="UP001595387"/>
    </source>
</evidence>
<sequence length="157" mass="18529">MSLLNDKELYQLVDRISTEYFAKPFLHEVRFNKRLRTTGGRYIPARKVIELNPKYAEEMDRTEFEGIIKHELCHYHLHIEGKGYKHGDPEFKALLLQTGSPRHCNPLPSQKNRHNHIYICTKCGMEYKRVRRVNVKKYSCGRCKGKLKPVTQGTQRK</sequence>
<reference evidence="7" key="1">
    <citation type="journal article" date="2019" name="Int. J. Syst. Evol. Microbiol.">
        <title>The Global Catalogue of Microorganisms (GCM) 10K type strain sequencing project: providing services to taxonomists for standard genome sequencing and annotation.</title>
        <authorList>
            <consortium name="The Broad Institute Genomics Platform"/>
            <consortium name="The Broad Institute Genome Sequencing Center for Infectious Disease"/>
            <person name="Wu L."/>
            <person name="Ma J."/>
        </authorList>
    </citation>
    <scope>NUCLEOTIDE SEQUENCE [LARGE SCALE GENOMIC DNA]</scope>
    <source>
        <strain evidence="7">KCTC 13193</strain>
    </source>
</reference>
<evidence type="ECO:0000259" key="5">
    <source>
        <dbReference type="SMART" id="SM00731"/>
    </source>
</evidence>
<dbReference type="HAMAP" id="MF_00745">
    <property type="entry name" value="SprT_like"/>
    <property type="match status" value="1"/>
</dbReference>
<name>A0ABV7A447_9BACI</name>
<keyword evidence="7" id="KW-1185">Reference proteome</keyword>
<feature type="domain" description="SprT-like" evidence="5">
    <location>
        <begin position="7"/>
        <end position="150"/>
    </location>
</feature>
<comment type="cofactor">
    <cofactor evidence="4">
        <name>Zn(2+)</name>
        <dbReference type="ChEBI" id="CHEBI:29105"/>
    </cofactor>
    <text evidence="4">Binds 1 zinc ion.</text>
</comment>
<accession>A0ABV7A447</accession>
<feature type="binding site" evidence="4">
    <location>
        <position position="74"/>
    </location>
    <ligand>
        <name>Zn(2+)</name>
        <dbReference type="ChEBI" id="CHEBI:29105"/>
    </ligand>
</feature>
<feature type="active site" evidence="4">
    <location>
        <position position="71"/>
    </location>
</feature>
<keyword evidence="1 4" id="KW-0963">Cytoplasm</keyword>
<dbReference type="InterPro" id="IPR006640">
    <property type="entry name" value="SprT-like_domain"/>
</dbReference>
<dbReference type="Pfam" id="PF17283">
    <property type="entry name" value="Zn_ribbon_SprT"/>
    <property type="match status" value="1"/>
</dbReference>
<keyword evidence="3 4" id="KW-0862">Zinc</keyword>
<comment type="caution">
    <text evidence="6">The sequence shown here is derived from an EMBL/GenBank/DDBJ whole genome shotgun (WGS) entry which is preliminary data.</text>
</comment>
<comment type="similarity">
    <text evidence="4">Belongs to the SprT family.</text>
</comment>
<dbReference type="Pfam" id="PF10263">
    <property type="entry name" value="SprT-like"/>
    <property type="match status" value="1"/>
</dbReference>
<proteinExistence type="inferred from homology"/>
<comment type="subcellular location">
    <subcellularLocation>
        <location evidence="4">Cytoplasm</location>
    </subcellularLocation>
</comment>
<dbReference type="SMART" id="SM00731">
    <property type="entry name" value="SprT"/>
    <property type="match status" value="1"/>
</dbReference>
<dbReference type="NCBIfam" id="NF003339">
    <property type="entry name" value="PRK04351.1"/>
    <property type="match status" value="1"/>
</dbReference>
<evidence type="ECO:0000256" key="3">
    <source>
        <dbReference type="ARBA" id="ARBA00022833"/>
    </source>
</evidence>
<feature type="binding site" evidence="4">
    <location>
        <position position="70"/>
    </location>
    <ligand>
        <name>Zn(2+)</name>
        <dbReference type="ChEBI" id="CHEBI:29105"/>
    </ligand>
</feature>
<gene>
    <name evidence="6" type="ORF">ACFODW_05380</name>
</gene>
<evidence type="ECO:0000256" key="2">
    <source>
        <dbReference type="ARBA" id="ARBA00022723"/>
    </source>
</evidence>
<organism evidence="6 7">
    <name type="scientific">Virgibacillus sediminis</name>
    <dbReference type="NCBI Taxonomy" id="202260"/>
    <lineage>
        <taxon>Bacteria</taxon>
        <taxon>Bacillati</taxon>
        <taxon>Bacillota</taxon>
        <taxon>Bacilli</taxon>
        <taxon>Bacillales</taxon>
        <taxon>Bacillaceae</taxon>
        <taxon>Virgibacillus</taxon>
    </lineage>
</organism>
<keyword evidence="2 4" id="KW-0479">Metal-binding</keyword>
<protein>
    <recommendedName>
        <fullName evidence="4">Protein SprT-like</fullName>
    </recommendedName>
</protein>
<dbReference type="InterPro" id="IPR035240">
    <property type="entry name" value="SprT_Zn_ribbon"/>
</dbReference>
<dbReference type="Proteomes" id="UP001595387">
    <property type="component" value="Unassembled WGS sequence"/>
</dbReference>
<dbReference type="InterPro" id="IPR023524">
    <property type="entry name" value="Uncharacterised_SprT-like"/>
</dbReference>
<evidence type="ECO:0000256" key="1">
    <source>
        <dbReference type="ARBA" id="ARBA00022490"/>
    </source>
</evidence>
<evidence type="ECO:0000256" key="4">
    <source>
        <dbReference type="HAMAP-Rule" id="MF_00745"/>
    </source>
</evidence>
<evidence type="ECO:0000313" key="6">
    <source>
        <dbReference type="EMBL" id="MFC2947770.1"/>
    </source>
</evidence>
<dbReference type="RefSeq" id="WP_390304019.1">
    <property type="nucleotide sequence ID" value="NZ_JBHRRZ010000010.1"/>
</dbReference>
<dbReference type="EMBL" id="JBHRRZ010000010">
    <property type="protein sequence ID" value="MFC2947770.1"/>
    <property type="molecule type" value="Genomic_DNA"/>
</dbReference>